<feature type="chain" id="PRO_5021270127" evidence="1">
    <location>
        <begin position="28"/>
        <end position="199"/>
    </location>
</feature>
<dbReference type="InterPro" id="IPR007372">
    <property type="entry name" value="Lipid/polyisoprenoid-bd_YceI"/>
</dbReference>
<dbReference type="PANTHER" id="PTHR34406:SF1">
    <property type="entry name" value="PROTEIN YCEI"/>
    <property type="match status" value="1"/>
</dbReference>
<evidence type="ECO:0000313" key="4">
    <source>
        <dbReference type="Proteomes" id="UP000298681"/>
    </source>
</evidence>
<dbReference type="Gene3D" id="2.40.128.110">
    <property type="entry name" value="Lipid/polyisoprenoid-binding, YceI-like"/>
    <property type="match status" value="1"/>
</dbReference>
<comment type="caution">
    <text evidence="3">The sequence shown here is derived from an EMBL/GenBank/DDBJ whole genome shotgun (WGS) entry which is preliminary data.</text>
</comment>
<dbReference type="EMBL" id="SPUH01000001">
    <property type="protein sequence ID" value="TKS54890.1"/>
    <property type="molecule type" value="Genomic_DNA"/>
</dbReference>
<dbReference type="Proteomes" id="UP000298681">
    <property type="component" value="Unassembled WGS sequence"/>
</dbReference>
<dbReference type="SMART" id="SM00867">
    <property type="entry name" value="YceI"/>
    <property type="match status" value="1"/>
</dbReference>
<keyword evidence="1" id="KW-0732">Signal</keyword>
<evidence type="ECO:0000313" key="3">
    <source>
        <dbReference type="EMBL" id="TKS54890.1"/>
    </source>
</evidence>
<gene>
    <name evidence="3" type="ORF">E4582_09030</name>
</gene>
<evidence type="ECO:0000259" key="2">
    <source>
        <dbReference type="SMART" id="SM00867"/>
    </source>
</evidence>
<accession>A0A4Z1R611</accession>
<feature type="domain" description="Lipid/polyisoprenoid-binding YceI-like" evidence="2">
    <location>
        <begin position="31"/>
        <end position="195"/>
    </location>
</feature>
<reference evidence="3 4" key="1">
    <citation type="submission" date="2019-01" db="EMBL/GenBank/DDBJ databases">
        <authorList>
            <person name="Zhang S."/>
        </authorList>
    </citation>
    <scope>NUCLEOTIDE SEQUENCE [LARGE SCALE GENOMIC DNA]</scope>
    <source>
        <strain evidence="3 4">1626</strain>
    </source>
</reference>
<evidence type="ECO:0000256" key="1">
    <source>
        <dbReference type="SAM" id="SignalP"/>
    </source>
</evidence>
<dbReference type="Pfam" id="PF04264">
    <property type="entry name" value="YceI"/>
    <property type="match status" value="1"/>
</dbReference>
<name>A0A4Z1R611_9GAMM</name>
<keyword evidence="4" id="KW-1185">Reference proteome</keyword>
<dbReference type="InterPro" id="IPR036761">
    <property type="entry name" value="TTHA0802/YceI-like_sf"/>
</dbReference>
<dbReference type="SUPFAM" id="SSF101874">
    <property type="entry name" value="YceI-like"/>
    <property type="match status" value="1"/>
</dbReference>
<dbReference type="AlphaFoldDB" id="A0A4Z1R611"/>
<feature type="signal peptide" evidence="1">
    <location>
        <begin position="1"/>
        <end position="27"/>
    </location>
</feature>
<dbReference type="RefSeq" id="WP_134674247.1">
    <property type="nucleotide sequence ID" value="NZ_SPUH01000001.1"/>
</dbReference>
<organism evidence="3 4">
    <name type="scientific">Luteimonas yindakuii</name>
    <dbReference type="NCBI Taxonomy" id="2565782"/>
    <lineage>
        <taxon>Bacteria</taxon>
        <taxon>Pseudomonadati</taxon>
        <taxon>Pseudomonadota</taxon>
        <taxon>Gammaproteobacteria</taxon>
        <taxon>Lysobacterales</taxon>
        <taxon>Lysobacteraceae</taxon>
        <taxon>Luteimonas</taxon>
    </lineage>
</organism>
<sequence>MHMPSRRFLQRSALVAALALTAGAAFAAPVTYTMDPAHTTVVAKWSHFGFSNPVILFGDAEGRIVHDADNVSASSVEVTLPLSGLESNVSAFNDHLRSDDFFDAEKFPQATFRSTSVEAAGDGKLKVTGDLTIKDITREVVLDTTINTIGAHPMSKKPTAGFDAKATIKRSDFGLGMYVPNVADEIELHITTEASAAAE</sequence>
<protein>
    <submittedName>
        <fullName evidence="3">Polyisoprenoid-binding protein</fullName>
    </submittedName>
</protein>
<dbReference type="InterPro" id="IPR006311">
    <property type="entry name" value="TAT_signal"/>
</dbReference>
<dbReference type="PANTHER" id="PTHR34406">
    <property type="entry name" value="PROTEIN YCEI"/>
    <property type="match status" value="1"/>
</dbReference>
<dbReference type="PROSITE" id="PS51318">
    <property type="entry name" value="TAT"/>
    <property type="match status" value="1"/>
</dbReference>
<proteinExistence type="predicted"/>